<dbReference type="GO" id="GO:0008270">
    <property type="term" value="F:zinc ion binding"/>
    <property type="evidence" value="ECO:0007669"/>
    <property type="project" value="UniProtKB-KW"/>
</dbReference>
<dbReference type="Proteomes" id="UP000199727">
    <property type="component" value="Unassembled WGS sequence"/>
</dbReference>
<dbReference type="PROSITE" id="PS50003">
    <property type="entry name" value="PH_DOMAIN"/>
    <property type="match status" value="1"/>
</dbReference>
<feature type="compositionally biased region" description="Basic and acidic residues" evidence="6">
    <location>
        <begin position="1026"/>
        <end position="1043"/>
    </location>
</feature>
<feature type="compositionally biased region" description="Low complexity" evidence="6">
    <location>
        <begin position="233"/>
        <end position="247"/>
    </location>
</feature>
<dbReference type="InterPro" id="IPR001164">
    <property type="entry name" value="ArfGAP_dom"/>
</dbReference>
<keyword evidence="4" id="KW-0862">Zinc</keyword>
<feature type="compositionally biased region" description="Polar residues" evidence="6">
    <location>
        <begin position="48"/>
        <end position="75"/>
    </location>
</feature>
<sequence>MPSSQPIMSHIQVPFSPDPPLRSPATLSTASSDNAYPAISYPDHGDESTNNTPRASSGNISLQPSRGVSSSSNPMRDTLLPIQPMPDSLLLKHTFSALDGSAITLKRFSKSVLAYAAVVHTLSEQLEKAEDDLFGAVGELGRWLEMGYGVQTDTQNGGVWDQDGIRKVNREKRRREREEMNVRVEQGLKDVKAHLKKRGLAGGGAQTKYESSAKQFYHATGVYLAPQSPTLPSHTQQTSGSSASTSGNLQPAHDMAQSVRLAQWELTRYTHHSLLLSAVPPSSEECLNLLVGLYGWVASMLNEQPGVVEGMEEDALVAIPQSSDVRPHQLRRPSTPAQCNQQLKSTLSSCLSQLSNTRATLLSAWARRDDQTRLLQEAAANRQSEYESVCADEPSGAKLGEGLGLGNIGNGNAMASVSSSGMEHKKQKKHKFGRSMGGRLKDFLSSSSSSHSVAAIPPVSERPSRASFDGYMRADGRNEGVMRVSTTGIVKLPTHSEVLDQPTIVTSPTFISSTAASTPALINSPLSAFTPISPTLTVPYTSGASSMPPPPPPKEYTRPYMPSRHSVHMPSGDYISPFIASTSASGSSDYDASLRLPSPFESSPDLRLSVGSGDKVRHSMDSSRPMSGTSYSRTSPNPSMTSISLHPTPNIGLGHPTAAATPGAVSMGVGGVGGLGAGGDEDELREEAGRKKEGVLWGLGTWEGLTKGSGSKGKWEKYWVVLDHSSIYEYRDITGPRGGAHAVIDLKFASVREGRGTDRRFVFEIVTPSQGRRLYQATSEQEMKQWLYAICNAIESCINGTSTVRTIDQAKARGPSGAYDDHALPTRSKYNLGFSARNLSLGFVPLVQTGRKSMPPTPVEATSPEARIRKTSLKKVLKQSGERFTNAMTGAASSVNLAAHTADQPPEKAKRNSFGGLEVPRPTFGRAGSRQSLPAPAPDRQPLQQQFNQLLPPISTPPGAKSSWADNDIESRVLKMAGLGLGASPPSRSGGGHGVLPLAESPSSTKRRVKSEAIRKPHANKHKLAQHQDGEGLTRSKSDDGSKMLVEDLADDKKELKRIASEEGNSRCADCHGGMKASRWATISLHNTPIVLFLCIRCVGIHRSLGTHISKARSVDMDNWTLEQIALAQEWGNIRGNAVWEATRGDEEPRPIGPEGMKEFVKQKYVEGRWLRPEDRLRFGFSPKV</sequence>
<proteinExistence type="predicted"/>
<dbReference type="OrthoDB" id="10266696at2759"/>
<feature type="compositionally biased region" description="Polar residues" evidence="6">
    <location>
        <begin position="25"/>
        <end position="34"/>
    </location>
</feature>
<feature type="compositionally biased region" description="Basic residues" evidence="6">
    <location>
        <begin position="1016"/>
        <end position="1025"/>
    </location>
</feature>
<dbReference type="PROSITE" id="PS50115">
    <property type="entry name" value="ARFGAP"/>
    <property type="match status" value="1"/>
</dbReference>
<dbReference type="PANTHER" id="PTHR45705:SF14">
    <property type="entry name" value="ARF-GAP DOMAIN-CONTAINING PROTEIN"/>
    <property type="match status" value="1"/>
</dbReference>
<evidence type="ECO:0000259" key="7">
    <source>
        <dbReference type="PROSITE" id="PS50003"/>
    </source>
</evidence>
<feature type="region of interest" description="Disordered" evidence="6">
    <location>
        <begin position="586"/>
        <end position="641"/>
    </location>
</feature>
<keyword evidence="2" id="KW-0479">Metal-binding</keyword>
<dbReference type="PANTHER" id="PTHR45705">
    <property type="entry name" value="FI20236P1"/>
    <property type="match status" value="1"/>
</dbReference>
<dbReference type="SUPFAM" id="SSF57863">
    <property type="entry name" value="ArfGap/RecO-like zinc finger"/>
    <property type="match status" value="1"/>
</dbReference>
<dbReference type="InterPro" id="IPR037278">
    <property type="entry name" value="ARFGAP/RecO"/>
</dbReference>
<feature type="region of interest" description="Disordered" evidence="6">
    <location>
        <begin position="980"/>
        <end position="1043"/>
    </location>
</feature>
<accession>A0A854Q761</accession>
<dbReference type="Gene3D" id="1.10.220.150">
    <property type="entry name" value="Arf GTPase activating protein"/>
    <property type="match status" value="1"/>
</dbReference>
<dbReference type="GO" id="GO:0005096">
    <property type="term" value="F:GTPase activator activity"/>
    <property type="evidence" value="ECO:0007669"/>
    <property type="project" value="UniProtKB-KW"/>
</dbReference>
<feature type="region of interest" description="Disordered" evidence="6">
    <location>
        <begin position="901"/>
        <end position="940"/>
    </location>
</feature>
<dbReference type="InterPro" id="IPR038508">
    <property type="entry name" value="ArfGAP_dom_sf"/>
</dbReference>
<dbReference type="FunFam" id="1.10.220.150:FF:000009">
    <property type="entry name" value="stromal membrane-associated protein 1 isoform X1"/>
    <property type="match status" value="1"/>
</dbReference>
<dbReference type="CDD" id="cd08204">
    <property type="entry name" value="ArfGap"/>
    <property type="match status" value="1"/>
</dbReference>
<feature type="compositionally biased region" description="Polar residues" evidence="6">
    <location>
        <begin position="622"/>
        <end position="641"/>
    </location>
</feature>
<dbReference type="GO" id="GO:0005737">
    <property type="term" value="C:cytoplasm"/>
    <property type="evidence" value="ECO:0007669"/>
    <property type="project" value="TreeGrafter"/>
</dbReference>
<reference evidence="9 10" key="1">
    <citation type="submission" date="2017-06" db="EMBL/GenBank/DDBJ databases">
        <title>Global population genomics of the pathogenic fungus Cryptococcus neoformans var. grubii.</title>
        <authorList>
            <person name="Cuomo C."/>
            <person name="Litvintseva A."/>
            <person name="Chen Y."/>
            <person name="Young S."/>
            <person name="Zeng Q."/>
            <person name="Chapman S."/>
            <person name="Gujja S."/>
            <person name="Saif S."/>
            <person name="Birren B."/>
        </authorList>
    </citation>
    <scope>NUCLEOTIDE SEQUENCE [LARGE SCALE GENOMIC DNA]</scope>
    <source>
        <strain evidence="9 10">Tu259-1</strain>
    </source>
</reference>
<dbReference type="Pfam" id="PF01412">
    <property type="entry name" value="ArfGap"/>
    <property type="match status" value="1"/>
</dbReference>
<evidence type="ECO:0000259" key="8">
    <source>
        <dbReference type="PROSITE" id="PS50115"/>
    </source>
</evidence>
<dbReference type="InterPro" id="IPR001849">
    <property type="entry name" value="PH_domain"/>
</dbReference>
<evidence type="ECO:0000256" key="3">
    <source>
        <dbReference type="ARBA" id="ARBA00022771"/>
    </source>
</evidence>
<feature type="region of interest" description="Disordered" evidence="6">
    <location>
        <begin position="1"/>
        <end position="80"/>
    </location>
</feature>
<feature type="region of interest" description="Disordered" evidence="6">
    <location>
        <begin position="227"/>
        <end position="250"/>
    </location>
</feature>
<dbReference type="FunFam" id="2.30.29.30:FF:000252">
    <property type="entry name" value="ARF GTPase activator (Csx2)"/>
    <property type="match status" value="1"/>
</dbReference>
<dbReference type="SMART" id="SM00105">
    <property type="entry name" value="ArfGap"/>
    <property type="match status" value="1"/>
</dbReference>
<dbReference type="PRINTS" id="PR00405">
    <property type="entry name" value="REVINTRACTNG"/>
</dbReference>
<keyword evidence="3 5" id="KW-0863">Zinc-finger</keyword>
<keyword evidence="1" id="KW-0343">GTPase activation</keyword>
<evidence type="ECO:0000256" key="1">
    <source>
        <dbReference type="ARBA" id="ARBA00022468"/>
    </source>
</evidence>
<name>A0A854Q761_CRYNE</name>
<dbReference type="Gene3D" id="2.30.29.30">
    <property type="entry name" value="Pleckstrin-homology domain (PH domain)/Phosphotyrosine-binding domain (PTB)"/>
    <property type="match status" value="1"/>
</dbReference>
<feature type="domain" description="PH" evidence="7">
    <location>
        <begin position="689"/>
        <end position="795"/>
    </location>
</feature>
<dbReference type="InterPro" id="IPR011993">
    <property type="entry name" value="PH-like_dom_sf"/>
</dbReference>
<dbReference type="EMBL" id="AMKT01000078">
    <property type="protein sequence ID" value="OXG13775.1"/>
    <property type="molecule type" value="Genomic_DNA"/>
</dbReference>
<evidence type="ECO:0000313" key="10">
    <source>
        <dbReference type="Proteomes" id="UP000199727"/>
    </source>
</evidence>
<comment type="caution">
    <text evidence="9">The sequence shown here is derived from an EMBL/GenBank/DDBJ whole genome shotgun (WGS) entry which is preliminary data.</text>
</comment>
<dbReference type="AlphaFoldDB" id="A0A854Q761"/>
<protein>
    <submittedName>
        <fullName evidence="9">Zinc finger protein</fullName>
    </submittedName>
</protein>
<organism evidence="9 10">
    <name type="scientific">Cryptococcus neoformans Tu259-1</name>
    <dbReference type="NCBI Taxonomy" id="1230072"/>
    <lineage>
        <taxon>Eukaryota</taxon>
        <taxon>Fungi</taxon>
        <taxon>Dikarya</taxon>
        <taxon>Basidiomycota</taxon>
        <taxon>Agaricomycotina</taxon>
        <taxon>Tremellomycetes</taxon>
        <taxon>Tremellales</taxon>
        <taxon>Cryptococcaceae</taxon>
        <taxon>Cryptococcus</taxon>
        <taxon>Cryptococcus neoformans species complex</taxon>
    </lineage>
</organism>
<evidence type="ECO:0000256" key="4">
    <source>
        <dbReference type="ARBA" id="ARBA00022833"/>
    </source>
</evidence>
<evidence type="ECO:0000313" key="9">
    <source>
        <dbReference type="EMBL" id="OXG13775.1"/>
    </source>
</evidence>
<evidence type="ECO:0000256" key="2">
    <source>
        <dbReference type="ARBA" id="ARBA00022723"/>
    </source>
</evidence>
<evidence type="ECO:0000256" key="5">
    <source>
        <dbReference type="PROSITE-ProRule" id="PRU00288"/>
    </source>
</evidence>
<gene>
    <name evidence="9" type="ORF">C361_05917</name>
</gene>
<feature type="domain" description="Arf-GAP" evidence="8">
    <location>
        <begin position="1053"/>
        <end position="1178"/>
    </location>
</feature>
<dbReference type="InterPro" id="IPR051718">
    <property type="entry name" value="ARF_GTPase-activating"/>
</dbReference>
<dbReference type="SUPFAM" id="SSF50729">
    <property type="entry name" value="PH domain-like"/>
    <property type="match status" value="1"/>
</dbReference>
<dbReference type="Pfam" id="PF00169">
    <property type="entry name" value="PH"/>
    <property type="match status" value="1"/>
</dbReference>
<evidence type="ECO:0000256" key="6">
    <source>
        <dbReference type="SAM" id="MobiDB-lite"/>
    </source>
</evidence>
<dbReference type="SMART" id="SM00233">
    <property type="entry name" value="PH"/>
    <property type="match status" value="1"/>
</dbReference>